<evidence type="ECO:0000256" key="14">
    <source>
        <dbReference type="SAM" id="Phobius"/>
    </source>
</evidence>
<evidence type="ECO:0000313" key="18">
    <source>
        <dbReference type="Proteomes" id="UP000448867"/>
    </source>
</evidence>
<keyword evidence="6" id="KW-0808">Transferase</keyword>
<keyword evidence="9" id="KW-0418">Kinase</keyword>
<dbReference type="SMART" id="SM00388">
    <property type="entry name" value="HisKA"/>
    <property type="match status" value="1"/>
</dbReference>
<dbReference type="InterPro" id="IPR050398">
    <property type="entry name" value="HssS/ArlS-like"/>
</dbReference>
<proteinExistence type="predicted"/>
<evidence type="ECO:0000256" key="2">
    <source>
        <dbReference type="ARBA" id="ARBA00004651"/>
    </source>
</evidence>
<keyword evidence="13 14" id="KW-0472">Membrane</keyword>
<name>A0A7X2IYA1_9BACI</name>
<dbReference type="InterPro" id="IPR003594">
    <property type="entry name" value="HATPase_dom"/>
</dbReference>
<keyword evidence="7 14" id="KW-0812">Transmembrane</keyword>
<evidence type="ECO:0000256" key="10">
    <source>
        <dbReference type="ARBA" id="ARBA00022840"/>
    </source>
</evidence>
<keyword evidence="5" id="KW-0597">Phosphoprotein</keyword>
<dbReference type="EMBL" id="WKKI01000008">
    <property type="protein sequence ID" value="MRX71879.1"/>
    <property type="molecule type" value="Genomic_DNA"/>
</dbReference>
<protein>
    <recommendedName>
        <fullName evidence="3">histidine kinase</fullName>
        <ecNumber evidence="3">2.7.13.3</ecNumber>
    </recommendedName>
</protein>
<comment type="caution">
    <text evidence="17">The sequence shown here is derived from an EMBL/GenBank/DDBJ whole genome shotgun (WGS) entry which is preliminary data.</text>
</comment>
<evidence type="ECO:0000256" key="9">
    <source>
        <dbReference type="ARBA" id="ARBA00022777"/>
    </source>
</evidence>
<dbReference type="PROSITE" id="PS50109">
    <property type="entry name" value="HIS_KIN"/>
    <property type="match status" value="1"/>
</dbReference>
<dbReference type="InterPro" id="IPR036890">
    <property type="entry name" value="HATPase_C_sf"/>
</dbReference>
<feature type="transmembrane region" description="Helical" evidence="14">
    <location>
        <begin position="165"/>
        <end position="184"/>
    </location>
</feature>
<reference evidence="17 18" key="1">
    <citation type="submission" date="2019-11" db="EMBL/GenBank/DDBJ databases">
        <title>Bacillus lacus genome.</title>
        <authorList>
            <person name="Allen C.J."/>
            <person name="Newman J.D."/>
        </authorList>
    </citation>
    <scope>NUCLEOTIDE SEQUENCE [LARGE SCALE GENOMIC DNA]</scope>
    <source>
        <strain evidence="17 18">KCTC 33946</strain>
    </source>
</reference>
<keyword evidence="8" id="KW-0547">Nucleotide-binding</keyword>
<dbReference type="InterPro" id="IPR003660">
    <property type="entry name" value="HAMP_dom"/>
</dbReference>
<evidence type="ECO:0000256" key="13">
    <source>
        <dbReference type="ARBA" id="ARBA00023136"/>
    </source>
</evidence>
<dbReference type="EC" id="2.7.13.3" evidence="3"/>
<dbReference type="PRINTS" id="PR00344">
    <property type="entry name" value="BCTRLSENSOR"/>
</dbReference>
<dbReference type="GO" id="GO:0005524">
    <property type="term" value="F:ATP binding"/>
    <property type="evidence" value="ECO:0007669"/>
    <property type="project" value="UniProtKB-KW"/>
</dbReference>
<dbReference type="InterPro" id="IPR003661">
    <property type="entry name" value="HisK_dim/P_dom"/>
</dbReference>
<dbReference type="FunFam" id="3.30.565.10:FF:000006">
    <property type="entry name" value="Sensor histidine kinase WalK"/>
    <property type="match status" value="1"/>
</dbReference>
<feature type="transmembrane region" description="Helical" evidence="14">
    <location>
        <begin position="12"/>
        <end position="35"/>
    </location>
</feature>
<dbReference type="Gene3D" id="3.30.565.10">
    <property type="entry name" value="Histidine kinase-like ATPase, C-terminal domain"/>
    <property type="match status" value="1"/>
</dbReference>
<dbReference type="RefSeq" id="WP_154307010.1">
    <property type="nucleotide sequence ID" value="NZ_WKKI01000008.1"/>
</dbReference>
<comment type="subcellular location">
    <subcellularLocation>
        <location evidence="2">Cell membrane</location>
        <topology evidence="2">Multi-pass membrane protein</topology>
    </subcellularLocation>
</comment>
<dbReference type="PANTHER" id="PTHR45528">
    <property type="entry name" value="SENSOR HISTIDINE KINASE CPXA"/>
    <property type="match status" value="1"/>
</dbReference>
<evidence type="ECO:0000259" key="15">
    <source>
        <dbReference type="PROSITE" id="PS50109"/>
    </source>
</evidence>
<dbReference type="OrthoDB" id="3436at2"/>
<dbReference type="Pfam" id="PF00512">
    <property type="entry name" value="HisKA"/>
    <property type="match status" value="1"/>
</dbReference>
<dbReference type="CDD" id="cd00075">
    <property type="entry name" value="HATPase"/>
    <property type="match status" value="1"/>
</dbReference>
<dbReference type="GO" id="GO:0000155">
    <property type="term" value="F:phosphorelay sensor kinase activity"/>
    <property type="evidence" value="ECO:0007669"/>
    <property type="project" value="InterPro"/>
</dbReference>
<dbReference type="SMART" id="SM00304">
    <property type="entry name" value="HAMP"/>
    <property type="match status" value="1"/>
</dbReference>
<dbReference type="PANTHER" id="PTHR45528:SF1">
    <property type="entry name" value="SENSOR HISTIDINE KINASE CPXA"/>
    <property type="match status" value="1"/>
</dbReference>
<dbReference type="Pfam" id="PF00672">
    <property type="entry name" value="HAMP"/>
    <property type="match status" value="1"/>
</dbReference>
<dbReference type="PROSITE" id="PS50885">
    <property type="entry name" value="HAMP"/>
    <property type="match status" value="1"/>
</dbReference>
<evidence type="ECO:0000256" key="4">
    <source>
        <dbReference type="ARBA" id="ARBA00022475"/>
    </source>
</evidence>
<comment type="catalytic activity">
    <reaction evidence="1">
        <text>ATP + protein L-histidine = ADP + protein N-phospho-L-histidine.</text>
        <dbReference type="EC" id="2.7.13.3"/>
    </reaction>
</comment>
<feature type="domain" description="Histidine kinase" evidence="15">
    <location>
        <begin position="249"/>
        <end position="466"/>
    </location>
</feature>
<dbReference type="CDD" id="cd06225">
    <property type="entry name" value="HAMP"/>
    <property type="match status" value="1"/>
</dbReference>
<dbReference type="InterPro" id="IPR004358">
    <property type="entry name" value="Sig_transdc_His_kin-like_C"/>
</dbReference>
<evidence type="ECO:0000256" key="5">
    <source>
        <dbReference type="ARBA" id="ARBA00022553"/>
    </source>
</evidence>
<dbReference type="InterPro" id="IPR036097">
    <property type="entry name" value="HisK_dim/P_sf"/>
</dbReference>
<organism evidence="17 18">
    <name type="scientific">Metabacillus lacus</name>
    <dbReference type="NCBI Taxonomy" id="1983721"/>
    <lineage>
        <taxon>Bacteria</taxon>
        <taxon>Bacillati</taxon>
        <taxon>Bacillota</taxon>
        <taxon>Bacilli</taxon>
        <taxon>Bacillales</taxon>
        <taxon>Bacillaceae</taxon>
        <taxon>Metabacillus</taxon>
    </lineage>
</organism>
<accession>A0A7X2IYA1</accession>
<evidence type="ECO:0000256" key="3">
    <source>
        <dbReference type="ARBA" id="ARBA00012438"/>
    </source>
</evidence>
<sequence>MKSAQLTISKKVLLLLLISSAAAILFSFFFLHYLYKELYLNTVKESVIYQGERTASHYHYGTLSDEIIEKIHWYNVVSQYEVVVIDNLDDLSSYFPYKINYESLLGEEDRRALEAGKYVIKDGYVKEFDREIVGAVFPVSNGESMIGFIYVYVPLADLLEVFKGIIPILVIAGTFTFLLLFFILNSMTQTLFRPLEEIQRLSNEVANGNFSSRVLLYREDEIGQLAKSFNEMSSSLEKQEEYKREFLANVVHEMRTPLTYIGGYAEVLKKEMHASSADADRYLQTIGNETHRLSKLLNDLILLDQMQDSLYQLHRAPLSAAQLLYDTMNVFTLQITQKNLAVVSEIDENLIVFADEKRMQQVYYNLLDNGIKYAADGTEIRVNLRAEGNNMHFSITNAGTTISPEDLHKIGERFFRTDKARNRSTGGTGLGLSIVKEIVRLHGGRFTVNSSKESGTTASISLPLHALED</sequence>
<keyword evidence="18" id="KW-1185">Reference proteome</keyword>
<evidence type="ECO:0000259" key="16">
    <source>
        <dbReference type="PROSITE" id="PS50885"/>
    </source>
</evidence>
<dbReference type="FunFam" id="1.10.287.130:FF:000001">
    <property type="entry name" value="Two-component sensor histidine kinase"/>
    <property type="match status" value="1"/>
</dbReference>
<evidence type="ECO:0000256" key="11">
    <source>
        <dbReference type="ARBA" id="ARBA00022989"/>
    </source>
</evidence>
<evidence type="ECO:0000256" key="8">
    <source>
        <dbReference type="ARBA" id="ARBA00022741"/>
    </source>
</evidence>
<feature type="transmembrane region" description="Helical" evidence="14">
    <location>
        <begin position="132"/>
        <end position="153"/>
    </location>
</feature>
<feature type="domain" description="HAMP" evidence="16">
    <location>
        <begin position="189"/>
        <end position="241"/>
    </location>
</feature>
<gene>
    <name evidence="17" type="ORF">GJU40_06790</name>
</gene>
<keyword evidence="4" id="KW-1003">Cell membrane</keyword>
<keyword evidence="10" id="KW-0067">ATP-binding</keyword>
<evidence type="ECO:0000256" key="6">
    <source>
        <dbReference type="ARBA" id="ARBA00022679"/>
    </source>
</evidence>
<dbReference type="SUPFAM" id="SSF55874">
    <property type="entry name" value="ATPase domain of HSP90 chaperone/DNA topoisomerase II/histidine kinase"/>
    <property type="match status" value="1"/>
</dbReference>
<evidence type="ECO:0000256" key="7">
    <source>
        <dbReference type="ARBA" id="ARBA00022692"/>
    </source>
</evidence>
<dbReference type="AlphaFoldDB" id="A0A7X2IYA1"/>
<keyword evidence="11 14" id="KW-1133">Transmembrane helix</keyword>
<dbReference type="InterPro" id="IPR005467">
    <property type="entry name" value="His_kinase_dom"/>
</dbReference>
<dbReference type="SUPFAM" id="SSF158472">
    <property type="entry name" value="HAMP domain-like"/>
    <property type="match status" value="1"/>
</dbReference>
<dbReference type="Gene3D" id="6.10.340.10">
    <property type="match status" value="1"/>
</dbReference>
<dbReference type="SMART" id="SM00387">
    <property type="entry name" value="HATPase_c"/>
    <property type="match status" value="1"/>
</dbReference>
<dbReference type="Gene3D" id="1.10.287.130">
    <property type="match status" value="1"/>
</dbReference>
<dbReference type="GO" id="GO:0005886">
    <property type="term" value="C:plasma membrane"/>
    <property type="evidence" value="ECO:0007669"/>
    <property type="project" value="UniProtKB-SubCell"/>
</dbReference>
<evidence type="ECO:0000313" key="17">
    <source>
        <dbReference type="EMBL" id="MRX71879.1"/>
    </source>
</evidence>
<evidence type="ECO:0000256" key="1">
    <source>
        <dbReference type="ARBA" id="ARBA00000085"/>
    </source>
</evidence>
<keyword evidence="12" id="KW-0902">Two-component regulatory system</keyword>
<dbReference type="Pfam" id="PF02518">
    <property type="entry name" value="HATPase_c"/>
    <property type="match status" value="1"/>
</dbReference>
<dbReference type="SUPFAM" id="SSF47384">
    <property type="entry name" value="Homodimeric domain of signal transducing histidine kinase"/>
    <property type="match status" value="1"/>
</dbReference>
<dbReference type="Proteomes" id="UP000448867">
    <property type="component" value="Unassembled WGS sequence"/>
</dbReference>
<evidence type="ECO:0000256" key="12">
    <source>
        <dbReference type="ARBA" id="ARBA00023012"/>
    </source>
</evidence>
<dbReference type="CDD" id="cd00082">
    <property type="entry name" value="HisKA"/>
    <property type="match status" value="1"/>
</dbReference>